<dbReference type="EMBL" id="JXLN01015662">
    <property type="protein sequence ID" value="KPM10746.1"/>
    <property type="molecule type" value="Genomic_DNA"/>
</dbReference>
<dbReference type="GO" id="GO:0003723">
    <property type="term" value="F:RNA binding"/>
    <property type="evidence" value="ECO:0007669"/>
    <property type="project" value="TreeGrafter"/>
</dbReference>
<keyword evidence="3 4" id="KW-0539">Nucleus</keyword>
<gene>
    <name evidence="8" type="ORF">QR98_0093070</name>
    <name evidence="7" type="ORF">SSS_4915</name>
</gene>
<dbReference type="VEuPathDB" id="VectorBase:SSCA004556"/>
<evidence type="ECO:0000313" key="8">
    <source>
        <dbReference type="EMBL" id="KPM10746.1"/>
    </source>
</evidence>
<reference evidence="8 11" key="1">
    <citation type="journal article" date="2015" name="Parasit. Vectors">
        <title>Draft genome of the scabies mite.</title>
        <authorList>
            <person name="Rider S.D.Jr."/>
            <person name="Morgan M.S."/>
            <person name="Arlian L.G."/>
        </authorList>
    </citation>
    <scope>NUCLEOTIDE SEQUENCE [LARGE SCALE GENOMIC DNA]</scope>
    <source>
        <strain evidence="8">Arlian Lab</strain>
    </source>
</reference>
<comment type="similarity">
    <text evidence="4">Belongs to the pescadillo family.</text>
</comment>
<dbReference type="Pfam" id="PF06732">
    <property type="entry name" value="Pescadillo_N"/>
    <property type="match status" value="1"/>
</dbReference>
<dbReference type="FunFam" id="3.40.50.10190:FF:000002">
    <property type="entry name" value="Pescadillo homolog"/>
    <property type="match status" value="1"/>
</dbReference>
<dbReference type="GO" id="GO:0005654">
    <property type="term" value="C:nucleoplasm"/>
    <property type="evidence" value="ECO:0007669"/>
    <property type="project" value="UniProtKB-SubCell"/>
</dbReference>
<protein>
    <recommendedName>
        <fullName evidence="4">Pescadillo homolog</fullName>
    </recommendedName>
</protein>
<keyword evidence="1 4" id="KW-0690">Ribosome biogenesis</keyword>
<evidence type="ECO:0000256" key="5">
    <source>
        <dbReference type="SAM" id="MobiDB-lite"/>
    </source>
</evidence>
<dbReference type="CDD" id="cd17709">
    <property type="entry name" value="BRCT_pescadillo_like"/>
    <property type="match status" value="1"/>
</dbReference>
<evidence type="ECO:0000313" key="7">
    <source>
        <dbReference type="EMBL" id="KAF7488918.1"/>
    </source>
</evidence>
<dbReference type="GO" id="GO:0030687">
    <property type="term" value="C:preribosome, large subunit precursor"/>
    <property type="evidence" value="ECO:0007669"/>
    <property type="project" value="UniProtKB-UniRule"/>
</dbReference>
<dbReference type="GO" id="GO:0000466">
    <property type="term" value="P:maturation of 5.8S rRNA from tricistronic rRNA transcript (SSU-rRNA, 5.8S rRNA, LSU-rRNA)"/>
    <property type="evidence" value="ECO:0007669"/>
    <property type="project" value="UniProtKB-UniRule"/>
</dbReference>
<dbReference type="GO" id="GO:0070545">
    <property type="term" value="C:PeBoW complex"/>
    <property type="evidence" value="ECO:0007669"/>
    <property type="project" value="TreeGrafter"/>
</dbReference>
<feature type="domain" description="BRCT" evidence="6">
    <location>
        <begin position="332"/>
        <end position="424"/>
    </location>
</feature>
<feature type="compositionally biased region" description="Basic residues" evidence="5">
    <location>
        <begin position="570"/>
        <end position="580"/>
    </location>
</feature>
<evidence type="ECO:0000256" key="3">
    <source>
        <dbReference type="ARBA" id="ARBA00023242"/>
    </source>
</evidence>
<feature type="compositionally biased region" description="Basic and acidic residues" evidence="5">
    <location>
        <begin position="478"/>
        <end position="489"/>
    </location>
</feature>
<dbReference type="InterPro" id="IPR010613">
    <property type="entry name" value="PES"/>
</dbReference>
<feature type="region of interest" description="Disordered" evidence="5">
    <location>
        <begin position="544"/>
        <end position="580"/>
    </location>
</feature>
<keyword evidence="10" id="KW-1185">Reference proteome</keyword>
<name>A0A132AIC3_SARSC</name>
<sequence length="580" mass="69175">MARNLKGKKALQKAPHAYMSRGEALRKLQLSLKDFRRLCILKGIYPVEPKKSKSNQIKNPSKSKTYYLRNDIKFISHEPIIWRFWEFKIFMKRMAKAKGRKDYEWIERIRENKPFYNLDHIVKERYPTLLDALRDLDDAVSMCFLYAMFGKSKSLPSEMIDLSRRLTLEFMNYIIETKSLRKVFISIKGYYYEANIMGQNIRWIVPHRFVMKKVPNVDFQVMKTFTEFYITLIGFVNFKLYTASSFHYPPKFSEKNCDSIKSDDQKSNHKDEDDDDDESDDLIAALNKPLLQLDSISSAQDHAKIDDFTRVEDEEEEMKFGCSIHSFHQLTKFQNLFNGLKFFINREVPREALCFIIRSFSGEVSWDRNLFVGSTFDENDTSITHQIVDREISNRFMNRFYIQPQWIFDCVNYRKILPEQNYFVGARLPPHLSPFVEEKPGEYVPPEKLSTDHLFSSTTISDKVKAKDDEDFDDEEMRDLNDDENKNEDGEAETNDPSKKMIVKRGKNTRIDKLKQRMQQENEEKRLRTMMMSKKRMKLYQKIIKSSKQKDSELKKMEKKRQEFEQLQQKQHRKKKELEW</sequence>
<dbReference type="PANTHER" id="PTHR12221">
    <property type="entry name" value="PESCADILLO - RELATED"/>
    <property type="match status" value="1"/>
</dbReference>
<dbReference type="OrthoDB" id="10264910at2759"/>
<dbReference type="Proteomes" id="UP000070412">
    <property type="component" value="Unassembled WGS sequence"/>
</dbReference>
<evidence type="ECO:0000256" key="2">
    <source>
        <dbReference type="ARBA" id="ARBA00022552"/>
    </source>
</evidence>
<feature type="region of interest" description="Disordered" evidence="5">
    <location>
        <begin position="256"/>
        <end position="279"/>
    </location>
</feature>
<proteinExistence type="inferred from homology"/>
<dbReference type="EnsemblMetazoa" id="SSS_4915s_mrna">
    <property type="protein sequence ID" value="KAF7488918.1"/>
    <property type="gene ID" value="SSS_4915"/>
</dbReference>
<evidence type="ECO:0000256" key="4">
    <source>
        <dbReference type="HAMAP-Rule" id="MF_03028"/>
    </source>
</evidence>
<keyword evidence="2 4" id="KW-0698">rRNA processing</keyword>
<dbReference type="Proteomes" id="UP000616769">
    <property type="component" value="Unassembled WGS sequence"/>
</dbReference>
<accession>A0A132AIC3</accession>
<feature type="region of interest" description="Disordered" evidence="5">
    <location>
        <begin position="465"/>
        <end position="500"/>
    </location>
</feature>
<dbReference type="GO" id="GO:0000463">
    <property type="term" value="P:maturation of LSU-rRNA from tricistronic rRNA transcript (SSU-rRNA, 5.8S rRNA, LSU-rRNA)"/>
    <property type="evidence" value="ECO:0007669"/>
    <property type="project" value="UniProtKB-UniRule"/>
</dbReference>
<dbReference type="SUPFAM" id="SSF52113">
    <property type="entry name" value="BRCT domain"/>
    <property type="match status" value="1"/>
</dbReference>
<dbReference type="InterPro" id="IPR001357">
    <property type="entry name" value="BRCT_dom"/>
</dbReference>
<dbReference type="GO" id="GO:0043021">
    <property type="term" value="F:ribonucleoprotein complex binding"/>
    <property type="evidence" value="ECO:0007669"/>
    <property type="project" value="UniProtKB-UniRule"/>
</dbReference>
<dbReference type="HAMAP" id="MF_03028">
    <property type="entry name" value="Pescadillo"/>
    <property type="match status" value="1"/>
</dbReference>
<dbReference type="Pfam" id="PF16589">
    <property type="entry name" value="BRCT_2"/>
    <property type="match status" value="1"/>
</dbReference>
<dbReference type="PANTHER" id="PTHR12221:SF6">
    <property type="entry name" value="PESCADILLO HOMOLOG"/>
    <property type="match status" value="1"/>
</dbReference>
<reference evidence="9" key="4">
    <citation type="submission" date="2022-06" db="UniProtKB">
        <authorList>
            <consortium name="EnsemblMetazoa"/>
        </authorList>
    </citation>
    <scope>IDENTIFICATION</scope>
</reference>
<evidence type="ECO:0000313" key="9">
    <source>
        <dbReference type="EnsemblMetazoa" id="KAF7488918.1"/>
    </source>
</evidence>
<reference evidence="10" key="2">
    <citation type="journal article" date="2020" name="PLoS Negl. Trop. Dis.">
        <title>High-quality nuclear genome for Sarcoptes scabiei-A critical resource for a neglected parasite.</title>
        <authorList>
            <person name="Korhonen P.K."/>
            <person name="Gasser R.B."/>
            <person name="Ma G."/>
            <person name="Wang T."/>
            <person name="Stroehlein A.J."/>
            <person name="Young N.D."/>
            <person name="Ang C.S."/>
            <person name="Fernando D.D."/>
            <person name="Lu H.C."/>
            <person name="Taylor S."/>
            <person name="Reynolds S.L."/>
            <person name="Mofiz E."/>
            <person name="Najaraj S.H."/>
            <person name="Gowda H."/>
            <person name="Madugundu A."/>
            <person name="Renuse S."/>
            <person name="Holt D."/>
            <person name="Pandey A."/>
            <person name="Papenfuss A.T."/>
            <person name="Fischer K."/>
        </authorList>
    </citation>
    <scope>NUCLEOTIDE SEQUENCE [LARGE SCALE GENOMIC DNA]</scope>
</reference>
<feature type="compositionally biased region" description="Basic and acidic residues" evidence="5">
    <location>
        <begin position="256"/>
        <end position="271"/>
    </location>
</feature>
<evidence type="ECO:0000313" key="10">
    <source>
        <dbReference type="Proteomes" id="UP000070412"/>
    </source>
</evidence>
<dbReference type="AlphaFoldDB" id="A0A132AIC3"/>
<comment type="function">
    <text evidence="4">Required for maturation of ribosomal RNAs and formation of the large ribosomal subunit.</text>
</comment>
<reference evidence="7" key="3">
    <citation type="submission" date="2020-01" db="EMBL/GenBank/DDBJ databases">
        <authorList>
            <person name="Korhonen P.K.K."/>
            <person name="Guangxu M.G."/>
            <person name="Wang T.W."/>
            <person name="Stroehlein A.J.S."/>
            <person name="Young N.D."/>
            <person name="Ang C.-S.A."/>
            <person name="Fernando D.W.F."/>
            <person name="Lu H.L."/>
            <person name="Taylor S.T."/>
            <person name="Ehtesham M.E.M."/>
            <person name="Najaraj S.H.N."/>
            <person name="Harsha G.H.G."/>
            <person name="Madugundu A.M."/>
            <person name="Renuse S.R."/>
            <person name="Holt D.H."/>
            <person name="Pandey A.P."/>
            <person name="Papenfuss A.P."/>
            <person name="Gasser R.B.G."/>
            <person name="Fischer K.F."/>
        </authorList>
    </citation>
    <scope>NUCLEOTIDE SEQUENCE</scope>
    <source>
        <strain evidence="7">SSS_KF_BRIS2020</strain>
    </source>
</reference>
<dbReference type="PROSITE" id="PS50172">
    <property type="entry name" value="BRCT"/>
    <property type="match status" value="1"/>
</dbReference>
<dbReference type="Gene3D" id="3.40.50.10190">
    <property type="entry name" value="BRCT domain"/>
    <property type="match status" value="1"/>
</dbReference>
<evidence type="ECO:0000259" key="6">
    <source>
        <dbReference type="PROSITE" id="PS50172"/>
    </source>
</evidence>
<organism evidence="8 11">
    <name type="scientific">Sarcoptes scabiei</name>
    <name type="common">Itch mite</name>
    <name type="synonym">Acarus scabiei</name>
    <dbReference type="NCBI Taxonomy" id="52283"/>
    <lineage>
        <taxon>Eukaryota</taxon>
        <taxon>Metazoa</taxon>
        <taxon>Ecdysozoa</taxon>
        <taxon>Arthropoda</taxon>
        <taxon>Chelicerata</taxon>
        <taxon>Arachnida</taxon>
        <taxon>Acari</taxon>
        <taxon>Acariformes</taxon>
        <taxon>Sarcoptiformes</taxon>
        <taxon>Astigmata</taxon>
        <taxon>Psoroptidia</taxon>
        <taxon>Sarcoptoidea</taxon>
        <taxon>Sarcoptidae</taxon>
        <taxon>Sarcoptinae</taxon>
        <taxon>Sarcoptes</taxon>
    </lineage>
</organism>
<dbReference type="EMBL" id="WVUK01000065">
    <property type="protein sequence ID" value="KAF7488918.1"/>
    <property type="molecule type" value="Genomic_DNA"/>
</dbReference>
<dbReference type="InterPro" id="IPR036420">
    <property type="entry name" value="BRCT_dom_sf"/>
</dbReference>
<comment type="subcellular location">
    <subcellularLocation>
        <location evidence="4">Nucleus</location>
        <location evidence="4">Nucleolus</location>
    </subcellularLocation>
    <subcellularLocation>
        <location evidence="4">Nucleus</location>
        <location evidence="4">Nucleoplasm</location>
    </subcellularLocation>
</comment>
<evidence type="ECO:0000313" key="11">
    <source>
        <dbReference type="Proteomes" id="UP000616769"/>
    </source>
</evidence>
<evidence type="ECO:0000256" key="1">
    <source>
        <dbReference type="ARBA" id="ARBA00022517"/>
    </source>
</evidence>
<feature type="compositionally biased region" description="Basic and acidic residues" evidence="5">
    <location>
        <begin position="548"/>
        <end position="564"/>
    </location>
</feature>